<gene>
    <name evidence="3" type="ORF">P167DRAFT_583614</name>
</gene>
<keyword evidence="4" id="KW-1185">Reference proteome</keyword>
<evidence type="ECO:0000313" key="3">
    <source>
        <dbReference type="EMBL" id="RPB14660.1"/>
    </source>
</evidence>
<dbReference type="CDD" id="cd00170">
    <property type="entry name" value="SEC14"/>
    <property type="match status" value="1"/>
</dbReference>
<dbReference type="OrthoDB" id="410651at2759"/>
<dbReference type="PROSITE" id="PS50238">
    <property type="entry name" value="RHOGAP"/>
    <property type="match status" value="1"/>
</dbReference>
<dbReference type="SMART" id="SM00324">
    <property type="entry name" value="RhoGAP"/>
    <property type="match status" value="1"/>
</dbReference>
<feature type="compositionally biased region" description="Polar residues" evidence="1">
    <location>
        <begin position="670"/>
        <end position="679"/>
    </location>
</feature>
<feature type="compositionally biased region" description="Low complexity" evidence="1">
    <location>
        <begin position="692"/>
        <end position="708"/>
    </location>
</feature>
<dbReference type="Gene3D" id="3.40.525.10">
    <property type="entry name" value="CRAL-TRIO lipid binding domain"/>
    <property type="match status" value="1"/>
</dbReference>
<dbReference type="SUPFAM" id="SSF48350">
    <property type="entry name" value="GTPase activation domain, GAP"/>
    <property type="match status" value="1"/>
</dbReference>
<dbReference type="EMBL" id="ML119117">
    <property type="protein sequence ID" value="RPB14660.1"/>
    <property type="molecule type" value="Genomic_DNA"/>
</dbReference>
<feature type="compositionally biased region" description="Low complexity" evidence="1">
    <location>
        <begin position="743"/>
        <end position="760"/>
    </location>
</feature>
<dbReference type="PANTHER" id="PTHR45808:SF2">
    <property type="entry name" value="RHO GTPASE-ACTIVATING PROTEIN 68F"/>
    <property type="match status" value="1"/>
</dbReference>
<feature type="compositionally biased region" description="Basic and acidic residues" evidence="1">
    <location>
        <begin position="1"/>
        <end position="11"/>
    </location>
</feature>
<feature type="compositionally biased region" description="Pro residues" evidence="1">
    <location>
        <begin position="575"/>
        <end position="587"/>
    </location>
</feature>
<dbReference type="InterPro" id="IPR008936">
    <property type="entry name" value="Rho_GTPase_activation_prot"/>
</dbReference>
<feature type="compositionally biased region" description="Low complexity" evidence="1">
    <location>
        <begin position="96"/>
        <end position="144"/>
    </location>
</feature>
<dbReference type="AlphaFoldDB" id="A0A3N4KVW1"/>
<dbReference type="PANTHER" id="PTHR45808">
    <property type="entry name" value="RHO GTPASE-ACTIVATING PROTEIN 68F"/>
    <property type="match status" value="1"/>
</dbReference>
<feature type="region of interest" description="Disordered" evidence="1">
    <location>
        <begin position="1"/>
        <end position="39"/>
    </location>
</feature>
<dbReference type="GO" id="GO:0005737">
    <property type="term" value="C:cytoplasm"/>
    <property type="evidence" value="ECO:0007669"/>
    <property type="project" value="TreeGrafter"/>
</dbReference>
<dbReference type="GO" id="GO:0005096">
    <property type="term" value="F:GTPase activator activity"/>
    <property type="evidence" value="ECO:0007669"/>
    <property type="project" value="TreeGrafter"/>
</dbReference>
<dbReference type="CDD" id="cd00159">
    <property type="entry name" value="RhoGAP"/>
    <property type="match status" value="1"/>
</dbReference>
<dbReference type="Pfam" id="PF13716">
    <property type="entry name" value="CRAL_TRIO_2"/>
    <property type="match status" value="1"/>
</dbReference>
<evidence type="ECO:0000256" key="1">
    <source>
        <dbReference type="SAM" id="MobiDB-lite"/>
    </source>
</evidence>
<reference evidence="3 4" key="1">
    <citation type="journal article" date="2018" name="Nat. Ecol. Evol.">
        <title>Pezizomycetes genomes reveal the molecular basis of ectomycorrhizal truffle lifestyle.</title>
        <authorList>
            <person name="Murat C."/>
            <person name="Payen T."/>
            <person name="Noel B."/>
            <person name="Kuo A."/>
            <person name="Morin E."/>
            <person name="Chen J."/>
            <person name="Kohler A."/>
            <person name="Krizsan K."/>
            <person name="Balestrini R."/>
            <person name="Da Silva C."/>
            <person name="Montanini B."/>
            <person name="Hainaut M."/>
            <person name="Levati E."/>
            <person name="Barry K.W."/>
            <person name="Belfiori B."/>
            <person name="Cichocki N."/>
            <person name="Clum A."/>
            <person name="Dockter R.B."/>
            <person name="Fauchery L."/>
            <person name="Guy J."/>
            <person name="Iotti M."/>
            <person name="Le Tacon F."/>
            <person name="Lindquist E.A."/>
            <person name="Lipzen A."/>
            <person name="Malagnac F."/>
            <person name="Mello A."/>
            <person name="Molinier V."/>
            <person name="Miyauchi S."/>
            <person name="Poulain J."/>
            <person name="Riccioni C."/>
            <person name="Rubini A."/>
            <person name="Sitrit Y."/>
            <person name="Splivallo R."/>
            <person name="Traeger S."/>
            <person name="Wang M."/>
            <person name="Zifcakova L."/>
            <person name="Wipf D."/>
            <person name="Zambonelli A."/>
            <person name="Paolocci F."/>
            <person name="Nowrousian M."/>
            <person name="Ottonello S."/>
            <person name="Baldrian P."/>
            <person name="Spatafora J.W."/>
            <person name="Henrissat B."/>
            <person name="Nagy L.G."/>
            <person name="Aury J.M."/>
            <person name="Wincker P."/>
            <person name="Grigoriev I.V."/>
            <person name="Bonfante P."/>
            <person name="Martin F.M."/>
        </authorList>
    </citation>
    <scope>NUCLEOTIDE SEQUENCE [LARGE SCALE GENOMIC DNA]</scope>
    <source>
        <strain evidence="3 4">CCBAS932</strain>
    </source>
</reference>
<dbReference type="SUPFAM" id="SSF52087">
    <property type="entry name" value="CRAL/TRIO domain"/>
    <property type="match status" value="1"/>
</dbReference>
<feature type="region of interest" description="Disordered" evidence="1">
    <location>
        <begin position="91"/>
        <end position="145"/>
    </location>
</feature>
<accession>A0A3N4KVW1</accession>
<feature type="region of interest" description="Disordered" evidence="1">
    <location>
        <begin position="548"/>
        <end position="763"/>
    </location>
</feature>
<evidence type="ECO:0000259" key="2">
    <source>
        <dbReference type="PROSITE" id="PS50238"/>
    </source>
</evidence>
<feature type="compositionally biased region" description="Low complexity" evidence="1">
    <location>
        <begin position="640"/>
        <end position="658"/>
    </location>
</feature>
<feature type="domain" description="Rho-GAP" evidence="2">
    <location>
        <begin position="347"/>
        <end position="548"/>
    </location>
</feature>
<dbReference type="Gene3D" id="1.10.555.10">
    <property type="entry name" value="Rho GTPase activation protein"/>
    <property type="match status" value="1"/>
</dbReference>
<dbReference type="InterPro" id="IPR036865">
    <property type="entry name" value="CRAL-TRIO_dom_sf"/>
</dbReference>
<sequence length="940" mass="99967">MDPRYSQDGERYTPPPTTSTSSSARQSFNRFRDSVPTRVSTLRSQIQALPDRFPQVTETLHNIPDKLQSVPARLQTLPDKLQTAGSFAQEQLAKLPSRPSSRGFSSSNSAPTSPVSDYSTTSSSSAPASTSTSTSTSAMAMRAPGPDDPAYDAALAALAGRILYRSGYDHESGGPLLVLCAASFPDARQVDYNKLLPYVLGIIPSDEELGPEEHGGSYSVVFFSGGGGMPGTGGTNNGGASVSQGNRPSWAWTLQAYNLLGRAVRKRIRRLWVVHEKAWVRILFEMMAGVVSVKFRKKVVHLNSLSDLANHLNITTLNIPPVVYFHDRKLSQTITIPTPSPPLFGAPPFHNAANPPRIGENMPLPQFLIDTSRYIRSKCLHIEGIFRVPPNSTLLDILREAVDRKQYLKLDEWGPHTNAALIKLYYRSLPEPIFPAECYDTLMSFTPATAGDDSDGDDHIFTKVKHLLLESEKDLLPPASRALLLKHLLPLLALVSQYAPINKMTPKNLAVCIAPSLIRSDDMVADAKASSGVRKFLEVAIERIEELAPRLPERPGPGHGRHSSNGSSIEFGINPPTPRGSPPPPPYAAAGAAGGVQRKKLPGPERRGGDGGVGPARKSVGESARPSMDGLTLVDKEDPPLSLAAPMQPQQQQQQQPVLTPPPVVYRRGSTPSASTFTASAAMPPPPPPAQPQLQQQQQQQDADAAPPGGIVLRRKASLQALAGGGGSSGNGRDEGTQSRGPSASSYLSSSSSSSSSTLSPHNINAHPFLTRSLSVSATAPPRVVRRAVSSSFLPSSTTSFLPSSASVSPAVNANAAPSSSVAAIAGELNRAKFNPNQNLPATSLLRDPSPSSTPMVRAKTAELIVGNSGRSRSGTLISLVGGVGGGGDGSSRRSSVVGGQVPVVAVRDLKALYEERSKTVEVLVRTGVRGSVKGRWREK</sequence>
<organism evidence="3 4">
    <name type="scientific">Morchella conica CCBAS932</name>
    <dbReference type="NCBI Taxonomy" id="1392247"/>
    <lineage>
        <taxon>Eukaryota</taxon>
        <taxon>Fungi</taxon>
        <taxon>Dikarya</taxon>
        <taxon>Ascomycota</taxon>
        <taxon>Pezizomycotina</taxon>
        <taxon>Pezizomycetes</taxon>
        <taxon>Pezizales</taxon>
        <taxon>Morchellaceae</taxon>
        <taxon>Morchella</taxon>
    </lineage>
</organism>
<name>A0A3N4KVW1_9PEZI</name>
<evidence type="ECO:0000313" key="4">
    <source>
        <dbReference type="Proteomes" id="UP000277580"/>
    </source>
</evidence>
<dbReference type="STRING" id="1392247.A0A3N4KVW1"/>
<dbReference type="InParanoid" id="A0A3N4KVW1"/>
<dbReference type="GO" id="GO:0007264">
    <property type="term" value="P:small GTPase-mediated signal transduction"/>
    <property type="evidence" value="ECO:0007669"/>
    <property type="project" value="TreeGrafter"/>
</dbReference>
<dbReference type="InterPro" id="IPR001251">
    <property type="entry name" value="CRAL-TRIO_dom"/>
</dbReference>
<dbReference type="InterPro" id="IPR000198">
    <property type="entry name" value="RhoGAP_dom"/>
</dbReference>
<dbReference type="Pfam" id="PF00620">
    <property type="entry name" value="RhoGAP"/>
    <property type="match status" value="1"/>
</dbReference>
<dbReference type="Proteomes" id="UP000277580">
    <property type="component" value="Unassembled WGS sequence"/>
</dbReference>
<protein>
    <submittedName>
        <fullName evidence="3">RhoGAP-domain-containing protein</fullName>
    </submittedName>
</protein>
<proteinExistence type="predicted"/>